<dbReference type="GO" id="GO:0042450">
    <property type="term" value="P:L-arginine biosynthetic process via ornithine"/>
    <property type="evidence" value="ECO:0007669"/>
    <property type="project" value="TreeGrafter"/>
</dbReference>
<proteinExistence type="inferred from homology"/>
<dbReference type="InterPro" id="IPR002292">
    <property type="entry name" value="Orn/put_carbamltrans"/>
</dbReference>
<name>A0A346B1N9_9FIRM</name>
<sequence>MKHANSFAEYTADEIKGILLLAEKIKQNQKAYSHILEGKKLYTLFEKTSNRTYLSFAIGMEELGGRHYNQKWADSNFTIGDLGSEVKYVCRNVDCIMGRFKKAETTHGFMKNATVPVINGCDNTFHPTQALADMLTLYEKTGRFDVKVLYIGAKNNTYNSLSEIVAKLGGTMYGLTPFSQVMAVGGEFYDELKQTGHYVEVPTDISQADLKKIVADVDCVYTDTWVDMEFFTNPEYKEKKESIINMMMPYQINADLLEGTDTMVFHDMPIHPGFEISQDVMEAHMETILDEAENRRHAEKGLLVYLITGTLDW</sequence>
<reference evidence="5 6" key="1">
    <citation type="submission" date="2018-05" db="EMBL/GenBank/DDBJ databases">
        <title>Complete genome sequence of Megasphaera sp. AJH120T, isolated from the ceca of a chicken.</title>
        <authorList>
            <person name="Maki J."/>
            <person name="Looft T."/>
        </authorList>
    </citation>
    <scope>NUCLEOTIDE SEQUENCE [LARGE SCALE GENOMIC DNA]</scope>
    <source>
        <strain evidence="5 6">AJH120</strain>
    </source>
</reference>
<dbReference type="GO" id="GO:0019240">
    <property type="term" value="P:citrulline biosynthetic process"/>
    <property type="evidence" value="ECO:0007669"/>
    <property type="project" value="TreeGrafter"/>
</dbReference>
<dbReference type="Gene3D" id="3.40.50.1370">
    <property type="entry name" value="Aspartate/ornithine carbamoyltransferase"/>
    <property type="match status" value="2"/>
</dbReference>
<evidence type="ECO:0000313" key="5">
    <source>
        <dbReference type="EMBL" id="AXL22032.1"/>
    </source>
</evidence>
<keyword evidence="1 2" id="KW-0808">Transferase</keyword>
<dbReference type="PRINTS" id="PR00100">
    <property type="entry name" value="AOTCASE"/>
</dbReference>
<dbReference type="AlphaFoldDB" id="A0A346B1N9"/>
<organism evidence="5 6">
    <name type="scientific">Megasphaera stantonii</name>
    <dbReference type="NCBI Taxonomy" id="2144175"/>
    <lineage>
        <taxon>Bacteria</taxon>
        <taxon>Bacillati</taxon>
        <taxon>Bacillota</taxon>
        <taxon>Negativicutes</taxon>
        <taxon>Veillonellales</taxon>
        <taxon>Veillonellaceae</taxon>
        <taxon>Megasphaera</taxon>
    </lineage>
</organism>
<feature type="domain" description="Aspartate/ornithine carbamoyltransferase carbamoyl-P binding" evidence="4">
    <location>
        <begin position="2"/>
        <end position="139"/>
    </location>
</feature>
<dbReference type="InterPro" id="IPR006132">
    <property type="entry name" value="Asp/Orn_carbamoyltranf_P-bd"/>
</dbReference>
<dbReference type="GO" id="GO:0004585">
    <property type="term" value="F:ornithine carbamoyltransferase activity"/>
    <property type="evidence" value="ECO:0007669"/>
    <property type="project" value="UniProtKB-ARBA"/>
</dbReference>
<dbReference type="OrthoDB" id="9802587at2"/>
<gene>
    <name evidence="5" type="ORF">DKB62_10970</name>
</gene>
<dbReference type="InterPro" id="IPR036901">
    <property type="entry name" value="Asp/Orn_carbamoylTrfase_sf"/>
</dbReference>
<evidence type="ECO:0000259" key="4">
    <source>
        <dbReference type="Pfam" id="PF02729"/>
    </source>
</evidence>
<evidence type="ECO:0000313" key="6">
    <source>
        <dbReference type="Proteomes" id="UP000254337"/>
    </source>
</evidence>
<dbReference type="KEGG" id="meg:DKB62_10970"/>
<dbReference type="GO" id="GO:0016597">
    <property type="term" value="F:amino acid binding"/>
    <property type="evidence" value="ECO:0007669"/>
    <property type="project" value="InterPro"/>
</dbReference>
<dbReference type="Pfam" id="PF00185">
    <property type="entry name" value="OTCace"/>
    <property type="match status" value="1"/>
</dbReference>
<evidence type="ECO:0000259" key="3">
    <source>
        <dbReference type="Pfam" id="PF00185"/>
    </source>
</evidence>
<evidence type="ECO:0000256" key="2">
    <source>
        <dbReference type="RuleBase" id="RU003634"/>
    </source>
</evidence>
<dbReference type="RefSeq" id="WP_095629425.1">
    <property type="nucleotide sequence ID" value="NZ_CP029462.1"/>
</dbReference>
<dbReference type="Pfam" id="PF02729">
    <property type="entry name" value="OTCace_N"/>
    <property type="match status" value="1"/>
</dbReference>
<accession>A0A346B1N9</accession>
<feature type="domain" description="Aspartate/ornithine carbamoyltransferase Asp/Orn-binding" evidence="3">
    <location>
        <begin position="145"/>
        <end position="306"/>
    </location>
</feature>
<dbReference type="PANTHER" id="PTHR45753:SF3">
    <property type="entry name" value="ORNITHINE TRANSCARBAMYLASE, MITOCHONDRIAL"/>
    <property type="match status" value="1"/>
</dbReference>
<dbReference type="InterPro" id="IPR006130">
    <property type="entry name" value="Asp/Orn_carbamoylTrfase"/>
</dbReference>
<dbReference type="InterPro" id="IPR006131">
    <property type="entry name" value="Asp_carbamoyltransf_Asp/Orn-bd"/>
</dbReference>
<comment type="similarity">
    <text evidence="2">Belongs to the aspartate/ornithine carbamoyltransferase superfamily.</text>
</comment>
<dbReference type="EMBL" id="CP029462">
    <property type="protein sequence ID" value="AXL22032.1"/>
    <property type="molecule type" value="Genomic_DNA"/>
</dbReference>
<dbReference type="PANTHER" id="PTHR45753">
    <property type="entry name" value="ORNITHINE CARBAMOYLTRANSFERASE, MITOCHONDRIAL"/>
    <property type="match status" value="1"/>
</dbReference>
<evidence type="ECO:0000256" key="1">
    <source>
        <dbReference type="ARBA" id="ARBA00022679"/>
    </source>
</evidence>
<dbReference type="Proteomes" id="UP000254337">
    <property type="component" value="Chromosome"/>
</dbReference>
<protein>
    <submittedName>
        <fullName evidence="5">Ornithine carbamoyltransferase</fullName>
    </submittedName>
</protein>
<dbReference type="PRINTS" id="PR00102">
    <property type="entry name" value="OTCASE"/>
</dbReference>
<keyword evidence="6" id="KW-1185">Reference proteome</keyword>
<dbReference type="SUPFAM" id="SSF53671">
    <property type="entry name" value="Aspartate/ornithine carbamoyltransferase"/>
    <property type="match status" value="1"/>
</dbReference>